<keyword evidence="2" id="KW-1185">Reference proteome</keyword>
<sequence>MLGRLSKRGNRYRRSLLIQAARVPLLWPAKWRQLGFGEWLTAASMRLHHNVLAAALASKLARIAWSVLNRNWSHEPRTAAVMG</sequence>
<evidence type="ECO:0000313" key="1">
    <source>
        <dbReference type="EMBL" id="GEO16385.1"/>
    </source>
</evidence>
<gene>
    <name evidence="1" type="ORF">MAE02_40810</name>
</gene>
<accession>A0A512BWS1</accession>
<comment type="caution">
    <text evidence="1">The sequence shown here is derived from an EMBL/GenBank/DDBJ whole genome shotgun (WGS) entry which is preliminary data.</text>
</comment>
<protein>
    <submittedName>
        <fullName evidence="1">Uncharacterized protein</fullName>
    </submittedName>
</protein>
<proteinExistence type="predicted"/>
<organism evidence="1 2">
    <name type="scientific">Microvirga aerophila</name>
    <dbReference type="NCBI Taxonomy" id="670291"/>
    <lineage>
        <taxon>Bacteria</taxon>
        <taxon>Pseudomonadati</taxon>
        <taxon>Pseudomonadota</taxon>
        <taxon>Alphaproteobacteria</taxon>
        <taxon>Hyphomicrobiales</taxon>
        <taxon>Methylobacteriaceae</taxon>
        <taxon>Microvirga</taxon>
    </lineage>
</organism>
<dbReference type="AlphaFoldDB" id="A0A512BWS1"/>
<dbReference type="EMBL" id="BJYU01000063">
    <property type="protein sequence ID" value="GEO16385.1"/>
    <property type="molecule type" value="Genomic_DNA"/>
</dbReference>
<name>A0A512BWS1_9HYPH</name>
<dbReference type="Proteomes" id="UP000321085">
    <property type="component" value="Unassembled WGS sequence"/>
</dbReference>
<dbReference type="RefSeq" id="WP_174799989.1">
    <property type="nucleotide sequence ID" value="NZ_BJYU01000063.1"/>
</dbReference>
<evidence type="ECO:0000313" key="2">
    <source>
        <dbReference type="Proteomes" id="UP000321085"/>
    </source>
</evidence>
<reference evidence="1 2" key="1">
    <citation type="submission" date="2019-07" db="EMBL/GenBank/DDBJ databases">
        <title>Whole genome shotgun sequence of Microvirga aerophila NBRC 106136.</title>
        <authorList>
            <person name="Hosoyama A."/>
            <person name="Uohara A."/>
            <person name="Ohji S."/>
            <person name="Ichikawa N."/>
        </authorList>
    </citation>
    <scope>NUCLEOTIDE SEQUENCE [LARGE SCALE GENOMIC DNA]</scope>
    <source>
        <strain evidence="1 2">NBRC 106136</strain>
    </source>
</reference>